<keyword evidence="8" id="KW-1185">Reference proteome</keyword>
<accession>A0ABZ2TGY2</accession>
<dbReference type="InterPro" id="IPR050319">
    <property type="entry name" value="ABC_transp_ATP-bind"/>
</dbReference>
<comment type="similarity">
    <text evidence="2">Belongs to the ABC transporter superfamily.</text>
</comment>
<dbReference type="Pfam" id="PF08352">
    <property type="entry name" value="oligo_HPY"/>
    <property type="match status" value="1"/>
</dbReference>
<evidence type="ECO:0000256" key="3">
    <source>
        <dbReference type="ARBA" id="ARBA00022448"/>
    </source>
</evidence>
<keyword evidence="4" id="KW-0547">Nucleotide-binding</keyword>
<dbReference type="CDD" id="cd03257">
    <property type="entry name" value="ABC_NikE_OppD_transporters"/>
    <property type="match status" value="2"/>
</dbReference>
<dbReference type="Pfam" id="PF00005">
    <property type="entry name" value="ABC_tran"/>
    <property type="match status" value="2"/>
</dbReference>
<dbReference type="PANTHER" id="PTHR43776:SF7">
    <property type="entry name" value="D,D-DIPEPTIDE TRANSPORT ATP-BINDING PROTEIN DDPF-RELATED"/>
    <property type="match status" value="1"/>
</dbReference>
<dbReference type="InterPro" id="IPR003593">
    <property type="entry name" value="AAA+_ATPase"/>
</dbReference>
<evidence type="ECO:0000259" key="6">
    <source>
        <dbReference type="PROSITE" id="PS50893"/>
    </source>
</evidence>
<keyword evidence="3" id="KW-0813">Transport</keyword>
<dbReference type="PROSITE" id="PS50893">
    <property type="entry name" value="ABC_TRANSPORTER_2"/>
    <property type="match status" value="2"/>
</dbReference>
<keyword evidence="5 7" id="KW-0067">ATP-binding</keyword>
<evidence type="ECO:0000256" key="4">
    <source>
        <dbReference type="ARBA" id="ARBA00022741"/>
    </source>
</evidence>
<reference evidence="7 8" key="1">
    <citation type="submission" date="2024-02" db="EMBL/GenBank/DDBJ databases">
        <title>Roseovarius strain W115 nov., isolated from a marine algae.</title>
        <authorList>
            <person name="Lee M.W."/>
            <person name="Lee J.K."/>
            <person name="Kim J.M."/>
            <person name="Choi D.G."/>
            <person name="Baek J.H."/>
            <person name="Bayburt H."/>
            <person name="Jung J.J."/>
            <person name="Han D.M."/>
            <person name="Jeon C.O."/>
        </authorList>
    </citation>
    <scope>NUCLEOTIDE SEQUENCE [LARGE SCALE GENOMIC DNA]</scope>
    <source>
        <strain evidence="7 8">W115</strain>
    </source>
</reference>
<dbReference type="SMART" id="SM00382">
    <property type="entry name" value="AAA"/>
    <property type="match status" value="2"/>
</dbReference>
<feature type="domain" description="ABC transporter" evidence="6">
    <location>
        <begin position="282"/>
        <end position="535"/>
    </location>
</feature>
<dbReference type="InterPro" id="IPR013563">
    <property type="entry name" value="Oligopep_ABC_C"/>
</dbReference>
<proteinExistence type="inferred from homology"/>
<dbReference type="PROSITE" id="PS00211">
    <property type="entry name" value="ABC_TRANSPORTER_1"/>
    <property type="match status" value="2"/>
</dbReference>
<comment type="subcellular location">
    <subcellularLocation>
        <location evidence="1">Cell inner membrane</location>
        <topology evidence="1">Peripheral membrane protein</topology>
    </subcellularLocation>
</comment>
<dbReference type="InterPro" id="IPR027417">
    <property type="entry name" value="P-loop_NTPase"/>
</dbReference>
<feature type="domain" description="ABC transporter" evidence="6">
    <location>
        <begin position="9"/>
        <end position="258"/>
    </location>
</feature>
<dbReference type="GO" id="GO:0005524">
    <property type="term" value="F:ATP binding"/>
    <property type="evidence" value="ECO:0007669"/>
    <property type="project" value="UniProtKB-KW"/>
</dbReference>
<dbReference type="Proteomes" id="UP001281305">
    <property type="component" value="Chromosome"/>
</dbReference>
<evidence type="ECO:0000313" key="7">
    <source>
        <dbReference type="EMBL" id="WYK18946.1"/>
    </source>
</evidence>
<dbReference type="PANTHER" id="PTHR43776">
    <property type="entry name" value="TRANSPORT ATP-BINDING PROTEIN"/>
    <property type="match status" value="1"/>
</dbReference>
<name>A0ABZ2TGY2_9RHOB</name>
<dbReference type="NCBIfam" id="NF007739">
    <property type="entry name" value="PRK10419.1"/>
    <property type="match status" value="2"/>
</dbReference>
<gene>
    <name evidence="7" type="ORF">RZS32_003415</name>
</gene>
<sequence>MADDGIIEVKNLSVGFTTRAGETFNVLKNVDLTVCRGETMGIVGESGSGKSTLALATMGFLKPGLRKTGGDARFAGEDMFAMSSSRLEDIRGGELGLIPQNSGQALTPTMRIGAQLCESLALHCNIEKHACAPRAEDLLSQVRLRDVKSIMGRFPHELSGGQQQRVAIAMALAGEPEALVLDEPTTGLDVTTQIHILDLLRDLAAERNMAMVMVSHDLGVIGRCCQKVTVMLSGEVVQSAPAQQVLCQPEHPYSRKLLDATPRIKPVAKMPAPVCDGEKEVLRLQDLALSYRQPGFWERSFGKTDLPLTVDGVNVSLKQGETLGLVGESGSGKSTILKAIAGMLPPQNGSITLAEGAALPERIDQRSPTELRRIQLIFQNADQALNPRHTALQILTQPLQLYFGMKGNDLRDRAVELLDRMRLSADYLDRFPGQMSGGEKQRLAIARAFAAEPEIVLCDEVTSALDVSVQASVMELLQDLKREKKTTYVFVSHDLAVVQELADHIVVLKQGRVCEQGTAKAIYGNPQDDYTKKLFEAVLEPEPG</sequence>
<organism evidence="7 8">
    <name type="scientific">Roseovarius rhodophyticola</name>
    <dbReference type="NCBI Taxonomy" id="3080827"/>
    <lineage>
        <taxon>Bacteria</taxon>
        <taxon>Pseudomonadati</taxon>
        <taxon>Pseudomonadota</taxon>
        <taxon>Alphaproteobacteria</taxon>
        <taxon>Rhodobacterales</taxon>
        <taxon>Roseobacteraceae</taxon>
        <taxon>Roseovarius</taxon>
    </lineage>
</organism>
<dbReference type="RefSeq" id="WP_317055629.1">
    <property type="nucleotide sequence ID" value="NZ_CP146606.1"/>
</dbReference>
<evidence type="ECO:0000256" key="5">
    <source>
        <dbReference type="ARBA" id="ARBA00022840"/>
    </source>
</evidence>
<evidence type="ECO:0000313" key="8">
    <source>
        <dbReference type="Proteomes" id="UP001281305"/>
    </source>
</evidence>
<dbReference type="InterPro" id="IPR017871">
    <property type="entry name" value="ABC_transporter-like_CS"/>
</dbReference>
<evidence type="ECO:0000256" key="1">
    <source>
        <dbReference type="ARBA" id="ARBA00004417"/>
    </source>
</evidence>
<dbReference type="InterPro" id="IPR003439">
    <property type="entry name" value="ABC_transporter-like_ATP-bd"/>
</dbReference>
<dbReference type="Gene3D" id="3.40.50.300">
    <property type="entry name" value="P-loop containing nucleotide triphosphate hydrolases"/>
    <property type="match status" value="2"/>
</dbReference>
<dbReference type="SUPFAM" id="SSF52540">
    <property type="entry name" value="P-loop containing nucleoside triphosphate hydrolases"/>
    <property type="match status" value="2"/>
</dbReference>
<dbReference type="EMBL" id="CP146606">
    <property type="protein sequence ID" value="WYK18946.1"/>
    <property type="molecule type" value="Genomic_DNA"/>
</dbReference>
<evidence type="ECO:0000256" key="2">
    <source>
        <dbReference type="ARBA" id="ARBA00005417"/>
    </source>
</evidence>
<protein>
    <submittedName>
        <fullName evidence="7">ABC transporter ATP-binding protein</fullName>
    </submittedName>
</protein>